<dbReference type="AlphaFoldDB" id="A0A139W9T9"/>
<keyword evidence="3" id="KW-1185">Reference proteome</keyword>
<sequence>MSNELRWRDLTPPACHPSPLDLHSKRELGDLNKSSNKSTNAQSLIETKTVHWYKHYL</sequence>
<organism evidence="2 3">
    <name type="scientific">Tribolium castaneum</name>
    <name type="common">Red flour beetle</name>
    <dbReference type="NCBI Taxonomy" id="7070"/>
    <lineage>
        <taxon>Eukaryota</taxon>
        <taxon>Metazoa</taxon>
        <taxon>Ecdysozoa</taxon>
        <taxon>Arthropoda</taxon>
        <taxon>Hexapoda</taxon>
        <taxon>Insecta</taxon>
        <taxon>Pterygota</taxon>
        <taxon>Neoptera</taxon>
        <taxon>Endopterygota</taxon>
        <taxon>Coleoptera</taxon>
        <taxon>Polyphaga</taxon>
        <taxon>Cucujiformia</taxon>
        <taxon>Tenebrionidae</taxon>
        <taxon>Tenebrionidae incertae sedis</taxon>
        <taxon>Tribolium</taxon>
    </lineage>
</organism>
<dbReference type="InParanoid" id="A0A139W9T9"/>
<feature type="region of interest" description="Disordered" evidence="1">
    <location>
        <begin position="1"/>
        <end position="42"/>
    </location>
</feature>
<reference evidence="2 3" key="2">
    <citation type="journal article" date="2010" name="Nucleic Acids Res.">
        <title>BeetleBase in 2010: revisions to provide comprehensive genomic information for Tribolium castaneum.</title>
        <authorList>
            <person name="Kim H.S."/>
            <person name="Murphy T."/>
            <person name="Xia J."/>
            <person name="Caragea D."/>
            <person name="Park Y."/>
            <person name="Beeman R.W."/>
            <person name="Lorenzen M.D."/>
            <person name="Butcher S."/>
            <person name="Manak J.R."/>
            <person name="Brown S.J."/>
        </authorList>
    </citation>
    <scope>NUCLEOTIDE SEQUENCE [LARGE SCALE GENOMIC DNA]</scope>
    <source>
        <strain evidence="2 3">Georgia GA2</strain>
    </source>
</reference>
<dbReference type="EMBL" id="KQ971927">
    <property type="protein sequence ID" value="KYB24682.1"/>
    <property type="molecule type" value="Genomic_DNA"/>
</dbReference>
<dbReference type="Proteomes" id="UP000007266">
    <property type="component" value="Unassembled WGS sequence"/>
</dbReference>
<evidence type="ECO:0000313" key="3">
    <source>
        <dbReference type="Proteomes" id="UP000007266"/>
    </source>
</evidence>
<protein>
    <submittedName>
        <fullName evidence="2">Uncharacterized protein</fullName>
    </submittedName>
</protein>
<evidence type="ECO:0000256" key="1">
    <source>
        <dbReference type="SAM" id="MobiDB-lite"/>
    </source>
</evidence>
<name>A0A139W9T9_TRICA</name>
<evidence type="ECO:0000313" key="2">
    <source>
        <dbReference type="EMBL" id="KYB24682.1"/>
    </source>
</evidence>
<gene>
    <name evidence="2" type="primary">AUGUSTUS-3.0.2_30976</name>
    <name evidence="2" type="ORF">TcasGA2_TC030976</name>
</gene>
<reference evidence="2 3" key="1">
    <citation type="journal article" date="2008" name="Nature">
        <title>The genome of the model beetle and pest Tribolium castaneum.</title>
        <authorList>
            <consortium name="Tribolium Genome Sequencing Consortium"/>
            <person name="Richards S."/>
            <person name="Gibbs R.A."/>
            <person name="Weinstock G.M."/>
            <person name="Brown S.J."/>
            <person name="Denell R."/>
            <person name="Beeman R.W."/>
            <person name="Gibbs R."/>
            <person name="Beeman R.W."/>
            <person name="Brown S.J."/>
            <person name="Bucher G."/>
            <person name="Friedrich M."/>
            <person name="Grimmelikhuijzen C.J."/>
            <person name="Klingler M."/>
            <person name="Lorenzen M."/>
            <person name="Richards S."/>
            <person name="Roth S."/>
            <person name="Schroder R."/>
            <person name="Tautz D."/>
            <person name="Zdobnov E.M."/>
            <person name="Muzny D."/>
            <person name="Gibbs R.A."/>
            <person name="Weinstock G.M."/>
            <person name="Attaway T."/>
            <person name="Bell S."/>
            <person name="Buhay C.J."/>
            <person name="Chandrabose M.N."/>
            <person name="Chavez D."/>
            <person name="Clerk-Blankenburg K.P."/>
            <person name="Cree A."/>
            <person name="Dao M."/>
            <person name="Davis C."/>
            <person name="Chacko J."/>
            <person name="Dinh H."/>
            <person name="Dugan-Rocha S."/>
            <person name="Fowler G."/>
            <person name="Garner T.T."/>
            <person name="Garnes J."/>
            <person name="Gnirke A."/>
            <person name="Hawes A."/>
            <person name="Hernandez J."/>
            <person name="Hines S."/>
            <person name="Holder M."/>
            <person name="Hume J."/>
            <person name="Jhangiani S.N."/>
            <person name="Joshi V."/>
            <person name="Khan Z.M."/>
            <person name="Jackson L."/>
            <person name="Kovar C."/>
            <person name="Kowis A."/>
            <person name="Lee S."/>
            <person name="Lewis L.R."/>
            <person name="Margolis J."/>
            <person name="Morgan M."/>
            <person name="Nazareth L.V."/>
            <person name="Nguyen N."/>
            <person name="Okwuonu G."/>
            <person name="Parker D."/>
            <person name="Richards S."/>
            <person name="Ruiz S.J."/>
            <person name="Santibanez J."/>
            <person name="Savard J."/>
            <person name="Scherer S.E."/>
            <person name="Schneider B."/>
            <person name="Sodergren E."/>
            <person name="Tautz D."/>
            <person name="Vattahil S."/>
            <person name="Villasana D."/>
            <person name="White C.S."/>
            <person name="Wright R."/>
            <person name="Park Y."/>
            <person name="Beeman R.W."/>
            <person name="Lord J."/>
            <person name="Oppert B."/>
            <person name="Lorenzen M."/>
            <person name="Brown S."/>
            <person name="Wang L."/>
            <person name="Savard J."/>
            <person name="Tautz D."/>
            <person name="Richards S."/>
            <person name="Weinstock G."/>
            <person name="Gibbs R.A."/>
            <person name="Liu Y."/>
            <person name="Worley K."/>
            <person name="Weinstock G."/>
            <person name="Elsik C.G."/>
            <person name="Reese J.T."/>
            <person name="Elhaik E."/>
            <person name="Landan G."/>
            <person name="Graur D."/>
            <person name="Arensburger P."/>
            <person name="Atkinson P."/>
            <person name="Beeman R.W."/>
            <person name="Beidler J."/>
            <person name="Brown S.J."/>
            <person name="Demuth J.P."/>
            <person name="Drury D.W."/>
            <person name="Du Y.Z."/>
            <person name="Fujiwara H."/>
            <person name="Lorenzen M."/>
            <person name="Maselli V."/>
            <person name="Osanai M."/>
            <person name="Park Y."/>
            <person name="Robertson H.M."/>
            <person name="Tu Z."/>
            <person name="Wang J.J."/>
            <person name="Wang S."/>
            <person name="Richards S."/>
            <person name="Song H."/>
            <person name="Zhang L."/>
            <person name="Sodergren E."/>
            <person name="Werner D."/>
            <person name="Stanke M."/>
            <person name="Morgenstern B."/>
            <person name="Solovyev V."/>
            <person name="Kosarev P."/>
            <person name="Brown G."/>
            <person name="Chen H.C."/>
            <person name="Ermolaeva O."/>
            <person name="Hlavina W."/>
            <person name="Kapustin Y."/>
            <person name="Kiryutin B."/>
            <person name="Kitts P."/>
            <person name="Maglott D."/>
            <person name="Pruitt K."/>
            <person name="Sapojnikov V."/>
            <person name="Souvorov A."/>
            <person name="Mackey A.J."/>
            <person name="Waterhouse R.M."/>
            <person name="Wyder S."/>
            <person name="Zdobnov E.M."/>
            <person name="Zdobnov E.M."/>
            <person name="Wyder S."/>
            <person name="Kriventseva E.V."/>
            <person name="Kadowaki T."/>
            <person name="Bork P."/>
            <person name="Aranda M."/>
            <person name="Bao R."/>
            <person name="Beermann A."/>
            <person name="Berns N."/>
            <person name="Bolognesi R."/>
            <person name="Bonneton F."/>
            <person name="Bopp D."/>
            <person name="Brown S.J."/>
            <person name="Bucher G."/>
            <person name="Butts T."/>
            <person name="Chaumot A."/>
            <person name="Denell R.E."/>
            <person name="Ferrier D.E."/>
            <person name="Friedrich M."/>
            <person name="Gordon C.M."/>
            <person name="Jindra M."/>
            <person name="Klingler M."/>
            <person name="Lan Q."/>
            <person name="Lattorff H.M."/>
            <person name="Laudet V."/>
            <person name="von Levetsow C."/>
            <person name="Liu Z."/>
            <person name="Lutz R."/>
            <person name="Lynch J.A."/>
            <person name="da Fonseca R.N."/>
            <person name="Posnien N."/>
            <person name="Reuter R."/>
            <person name="Roth S."/>
            <person name="Savard J."/>
            <person name="Schinko J.B."/>
            <person name="Schmitt C."/>
            <person name="Schoppmeier M."/>
            <person name="Schroder R."/>
            <person name="Shippy T.D."/>
            <person name="Simonnet F."/>
            <person name="Marques-Souza H."/>
            <person name="Tautz D."/>
            <person name="Tomoyasu Y."/>
            <person name="Trauner J."/>
            <person name="Van der Zee M."/>
            <person name="Vervoort M."/>
            <person name="Wittkopp N."/>
            <person name="Wimmer E.A."/>
            <person name="Yang X."/>
            <person name="Jones A.K."/>
            <person name="Sattelle D.B."/>
            <person name="Ebert P.R."/>
            <person name="Nelson D."/>
            <person name="Scott J.G."/>
            <person name="Beeman R.W."/>
            <person name="Muthukrishnan S."/>
            <person name="Kramer K.J."/>
            <person name="Arakane Y."/>
            <person name="Beeman R.W."/>
            <person name="Zhu Q."/>
            <person name="Hogenkamp D."/>
            <person name="Dixit R."/>
            <person name="Oppert B."/>
            <person name="Jiang H."/>
            <person name="Zou Z."/>
            <person name="Marshall J."/>
            <person name="Elpidina E."/>
            <person name="Vinokurov K."/>
            <person name="Oppert C."/>
            <person name="Zou Z."/>
            <person name="Evans J."/>
            <person name="Lu Z."/>
            <person name="Zhao P."/>
            <person name="Sumathipala N."/>
            <person name="Altincicek B."/>
            <person name="Vilcinskas A."/>
            <person name="Williams M."/>
            <person name="Hultmark D."/>
            <person name="Hetru C."/>
            <person name="Jiang H."/>
            <person name="Grimmelikhuijzen C.J."/>
            <person name="Hauser F."/>
            <person name="Cazzamali G."/>
            <person name="Williamson M."/>
            <person name="Park Y."/>
            <person name="Li B."/>
            <person name="Tanaka Y."/>
            <person name="Predel R."/>
            <person name="Neupert S."/>
            <person name="Schachtner J."/>
            <person name="Verleyen P."/>
            <person name="Raible F."/>
            <person name="Bork P."/>
            <person name="Friedrich M."/>
            <person name="Walden K.K."/>
            <person name="Robertson H.M."/>
            <person name="Angeli S."/>
            <person name="Foret S."/>
            <person name="Bucher G."/>
            <person name="Schuetz S."/>
            <person name="Maleszka R."/>
            <person name="Wimmer E.A."/>
            <person name="Beeman R.W."/>
            <person name="Lorenzen M."/>
            <person name="Tomoyasu Y."/>
            <person name="Miller S.C."/>
            <person name="Grossmann D."/>
            <person name="Bucher G."/>
        </authorList>
    </citation>
    <scope>NUCLEOTIDE SEQUENCE [LARGE SCALE GENOMIC DNA]</scope>
    <source>
        <strain evidence="2 3">Georgia GA2</strain>
    </source>
</reference>
<feature type="compositionally biased region" description="Polar residues" evidence="1">
    <location>
        <begin position="32"/>
        <end position="42"/>
    </location>
</feature>
<accession>A0A139W9T9</accession>
<proteinExistence type="predicted"/>